<dbReference type="InterPro" id="IPR000326">
    <property type="entry name" value="PAP2/HPO"/>
</dbReference>
<name>A0A9Q9DTC4_CURCL</name>
<reference evidence="10" key="1">
    <citation type="submission" date="2021-12" db="EMBL/GenBank/DDBJ databases">
        <title>Curvularia clavata genome.</title>
        <authorList>
            <person name="Cao Y."/>
        </authorList>
    </citation>
    <scope>NUCLEOTIDE SEQUENCE</scope>
    <source>
        <strain evidence="10">Yc1106</strain>
    </source>
</reference>
<keyword evidence="11" id="KW-1185">Reference proteome</keyword>
<dbReference type="PROSITE" id="PS00061">
    <property type="entry name" value="ADH_SHORT"/>
    <property type="match status" value="1"/>
</dbReference>
<dbReference type="InterPro" id="IPR002347">
    <property type="entry name" value="SDR_fam"/>
</dbReference>
<dbReference type="CDD" id="cd03390">
    <property type="entry name" value="PAP2_containing_1_like"/>
    <property type="match status" value="1"/>
</dbReference>
<evidence type="ECO:0000256" key="5">
    <source>
        <dbReference type="ARBA" id="ARBA00022989"/>
    </source>
</evidence>
<dbReference type="Gene3D" id="1.20.144.10">
    <property type="entry name" value="Phosphatidic acid phosphatase type 2/haloperoxidase"/>
    <property type="match status" value="1"/>
</dbReference>
<evidence type="ECO:0000256" key="6">
    <source>
        <dbReference type="ARBA" id="ARBA00023136"/>
    </source>
</evidence>
<keyword evidence="3 8" id="KW-0812">Transmembrane</keyword>
<dbReference type="EMBL" id="CP089277">
    <property type="protein sequence ID" value="USP78637.1"/>
    <property type="molecule type" value="Genomic_DNA"/>
</dbReference>
<dbReference type="PRINTS" id="PR00081">
    <property type="entry name" value="GDHRDH"/>
</dbReference>
<feature type="transmembrane region" description="Helical" evidence="8">
    <location>
        <begin position="436"/>
        <end position="451"/>
    </location>
</feature>
<evidence type="ECO:0000259" key="9">
    <source>
        <dbReference type="SMART" id="SM00014"/>
    </source>
</evidence>
<dbReference type="GO" id="GO:0008195">
    <property type="term" value="F:phosphatidate phosphatase activity"/>
    <property type="evidence" value="ECO:0007669"/>
    <property type="project" value="TreeGrafter"/>
</dbReference>
<dbReference type="FunFam" id="1.20.144.10:FF:000017">
    <property type="entry name" value="Diacylglycerol pyrophosphate phosphatase 1"/>
    <property type="match status" value="1"/>
</dbReference>
<protein>
    <submittedName>
        <fullName evidence="10">NAD(P)-binding protein</fullName>
    </submittedName>
</protein>
<feature type="transmembrane region" description="Helical" evidence="8">
    <location>
        <begin position="305"/>
        <end position="326"/>
    </location>
</feature>
<dbReference type="VEuPathDB" id="FungiDB:yc1106_05911"/>
<dbReference type="AlphaFoldDB" id="A0A9Q9DTC4"/>
<evidence type="ECO:0000256" key="2">
    <source>
        <dbReference type="ARBA" id="ARBA00008816"/>
    </source>
</evidence>
<dbReference type="Gene3D" id="3.40.50.720">
    <property type="entry name" value="NAD(P)-binding Rossmann-like Domain"/>
    <property type="match status" value="1"/>
</dbReference>
<dbReference type="SUPFAM" id="SSF51735">
    <property type="entry name" value="NAD(P)-binding Rossmann-fold domains"/>
    <property type="match status" value="1"/>
</dbReference>
<dbReference type="SMART" id="SM00014">
    <property type="entry name" value="acidPPc"/>
    <property type="match status" value="1"/>
</dbReference>
<keyword evidence="6 8" id="KW-0472">Membrane</keyword>
<dbReference type="SUPFAM" id="SSF48317">
    <property type="entry name" value="Acid phosphatase/Vanadium-dependent haloperoxidase"/>
    <property type="match status" value="1"/>
</dbReference>
<feature type="region of interest" description="Disordered" evidence="7">
    <location>
        <begin position="493"/>
        <end position="516"/>
    </location>
</feature>
<accession>A0A9Q9DTC4</accession>
<feature type="compositionally biased region" description="Low complexity" evidence="7">
    <location>
        <begin position="507"/>
        <end position="516"/>
    </location>
</feature>
<keyword evidence="5 8" id="KW-1133">Transmembrane helix</keyword>
<dbReference type="GO" id="GO:0016020">
    <property type="term" value="C:membrane"/>
    <property type="evidence" value="ECO:0007669"/>
    <property type="project" value="UniProtKB-SubCell"/>
</dbReference>
<comment type="similarity">
    <text evidence="2">Belongs to the PA-phosphatase related phosphoesterase family.</text>
</comment>
<feature type="compositionally biased region" description="Acidic residues" evidence="7">
    <location>
        <begin position="493"/>
        <end position="503"/>
    </location>
</feature>
<feature type="transmembrane region" description="Helical" evidence="8">
    <location>
        <begin position="405"/>
        <end position="424"/>
    </location>
</feature>
<feature type="transmembrane region" description="Helical" evidence="8">
    <location>
        <begin position="276"/>
        <end position="298"/>
    </location>
</feature>
<evidence type="ECO:0000256" key="1">
    <source>
        <dbReference type="ARBA" id="ARBA00004141"/>
    </source>
</evidence>
<proteinExistence type="inferred from homology"/>
<evidence type="ECO:0000256" key="7">
    <source>
        <dbReference type="SAM" id="MobiDB-lite"/>
    </source>
</evidence>
<dbReference type="GO" id="GO:0046839">
    <property type="term" value="P:phospholipid dephosphorylation"/>
    <property type="evidence" value="ECO:0007669"/>
    <property type="project" value="TreeGrafter"/>
</dbReference>
<feature type="domain" description="Phosphatidic acid phosphatase type 2/haloperoxidase" evidence="9">
    <location>
        <begin position="310"/>
        <end position="451"/>
    </location>
</feature>
<evidence type="ECO:0000256" key="8">
    <source>
        <dbReference type="SAM" id="Phobius"/>
    </source>
</evidence>
<organism evidence="10 11">
    <name type="scientific">Curvularia clavata</name>
    <dbReference type="NCBI Taxonomy" id="95742"/>
    <lineage>
        <taxon>Eukaryota</taxon>
        <taxon>Fungi</taxon>
        <taxon>Dikarya</taxon>
        <taxon>Ascomycota</taxon>
        <taxon>Pezizomycotina</taxon>
        <taxon>Dothideomycetes</taxon>
        <taxon>Pleosporomycetidae</taxon>
        <taxon>Pleosporales</taxon>
        <taxon>Pleosporineae</taxon>
        <taxon>Pleosporaceae</taxon>
        <taxon>Curvularia</taxon>
    </lineage>
</organism>
<dbReference type="InterPro" id="IPR036938">
    <property type="entry name" value="PAP2/HPO_sf"/>
</dbReference>
<gene>
    <name evidence="10" type="ORF">yc1106_05911</name>
</gene>
<sequence>METSTGLSANSLFSVNGVVAVITGGGSGIGLMMTKALAANGAHRIYIIGRREDVLVNAANSIDPKVVIPLPGDITSQEKLLEMAAKIEVETGYVNLVIANAGIMGPRPFKAAPGSPLPSISEYRAHALQTPMQDFTQTYAVNVTGVYYTALAFLSLLDAGNTKGNLGADTRSQIIATSSIGGFSRLAGASFAYNSSKAAVTHMMKMMATSFAPYRIRCNVLAPGIFPSDITTGIIGILDPEQSGSLQLFAEPFHRMFFLDNLAINYPHAEIERVSVAWLFIYAGAVPLGILVVWALAFRPGTHKAHVTILGLVISLILTSFITDVIKNAVGRPRPDLIARCKPAPGTPAHQLVTYEICTETDHHTLHDGWRSFPSGHSSFAFSGLGYLSLFIAGQCHVYRPRADLARVLLALMPLLGAALIAISRCEDYRHDVYDVTVGSLIGMTIAHYTYRRYYPALRHRLCATPFPNPADDKGWGKVKGDEESLRDVQEFELSEFEEEGEESEGRLLNGGRRQA</sequence>
<dbReference type="InterPro" id="IPR036291">
    <property type="entry name" value="NAD(P)-bd_dom_sf"/>
</dbReference>
<dbReference type="OrthoDB" id="10030083at2759"/>
<evidence type="ECO:0000256" key="3">
    <source>
        <dbReference type="ARBA" id="ARBA00022692"/>
    </source>
</evidence>
<dbReference type="CDD" id="cd05233">
    <property type="entry name" value="SDR_c"/>
    <property type="match status" value="1"/>
</dbReference>
<dbReference type="Pfam" id="PF00106">
    <property type="entry name" value="adh_short"/>
    <property type="match status" value="1"/>
</dbReference>
<evidence type="ECO:0000313" key="10">
    <source>
        <dbReference type="EMBL" id="USP78637.1"/>
    </source>
</evidence>
<dbReference type="Pfam" id="PF01569">
    <property type="entry name" value="PAP2"/>
    <property type="match status" value="1"/>
</dbReference>
<comment type="subcellular location">
    <subcellularLocation>
        <location evidence="1">Membrane</location>
        <topology evidence="1">Multi-pass membrane protein</topology>
    </subcellularLocation>
</comment>
<dbReference type="GO" id="GO:0006644">
    <property type="term" value="P:phospholipid metabolic process"/>
    <property type="evidence" value="ECO:0007669"/>
    <property type="project" value="InterPro"/>
</dbReference>
<evidence type="ECO:0000256" key="4">
    <source>
        <dbReference type="ARBA" id="ARBA00022857"/>
    </source>
</evidence>
<dbReference type="Proteomes" id="UP001056012">
    <property type="component" value="Chromosome 4"/>
</dbReference>
<keyword evidence="4" id="KW-0521">NADP</keyword>
<dbReference type="PANTHER" id="PTHR10165:SF35">
    <property type="entry name" value="RE23632P"/>
    <property type="match status" value="1"/>
</dbReference>
<dbReference type="PANTHER" id="PTHR10165">
    <property type="entry name" value="LIPID PHOSPHATE PHOSPHATASE"/>
    <property type="match status" value="1"/>
</dbReference>
<dbReference type="InterPro" id="IPR043216">
    <property type="entry name" value="PAP-like"/>
</dbReference>
<dbReference type="InterPro" id="IPR020904">
    <property type="entry name" value="Sc_DH/Rdtase_CS"/>
</dbReference>
<evidence type="ECO:0000313" key="11">
    <source>
        <dbReference type="Proteomes" id="UP001056012"/>
    </source>
</evidence>